<dbReference type="Gene3D" id="3.20.20.70">
    <property type="entry name" value="Aldolase class I"/>
    <property type="match status" value="1"/>
</dbReference>
<dbReference type="RefSeq" id="WP_345727873.1">
    <property type="nucleotide sequence ID" value="NZ_BAAAYN010000012.1"/>
</dbReference>
<dbReference type="Proteomes" id="UP001501676">
    <property type="component" value="Unassembled WGS sequence"/>
</dbReference>
<evidence type="ECO:0000256" key="1">
    <source>
        <dbReference type="ARBA" id="ARBA00022691"/>
    </source>
</evidence>
<dbReference type="SFLD" id="SFLDG01067">
    <property type="entry name" value="SPASM/twitch_domain_containing"/>
    <property type="match status" value="1"/>
</dbReference>
<dbReference type="SFLD" id="SFLDS00029">
    <property type="entry name" value="Radical_SAM"/>
    <property type="match status" value="1"/>
</dbReference>
<dbReference type="PANTHER" id="PTHR43273">
    <property type="entry name" value="ANAEROBIC SULFATASE-MATURATING ENZYME HOMOLOG ASLB-RELATED"/>
    <property type="match status" value="1"/>
</dbReference>
<evidence type="ECO:0000259" key="5">
    <source>
        <dbReference type="PROSITE" id="PS51918"/>
    </source>
</evidence>
<dbReference type="NCBIfam" id="TIGR04269">
    <property type="entry name" value="SAM_SPASM_FxsB"/>
    <property type="match status" value="1"/>
</dbReference>
<dbReference type="PROSITE" id="PS51918">
    <property type="entry name" value="RADICAL_SAM"/>
    <property type="match status" value="1"/>
</dbReference>
<evidence type="ECO:0000313" key="6">
    <source>
        <dbReference type="EMBL" id="GAA3385960.1"/>
    </source>
</evidence>
<dbReference type="InterPro" id="IPR013785">
    <property type="entry name" value="Aldolase_TIM"/>
</dbReference>
<dbReference type="CDD" id="cd01335">
    <property type="entry name" value="Radical_SAM"/>
    <property type="match status" value="1"/>
</dbReference>
<feature type="domain" description="Radical SAM core" evidence="5">
    <location>
        <begin position="34"/>
        <end position="267"/>
    </location>
</feature>
<dbReference type="EMBL" id="BAAAYN010000012">
    <property type="protein sequence ID" value="GAA3385960.1"/>
    <property type="molecule type" value="Genomic_DNA"/>
</dbReference>
<proteinExistence type="predicted"/>
<protein>
    <recommendedName>
        <fullName evidence="5">Radical SAM core domain-containing protein</fullName>
    </recommendedName>
</protein>
<dbReference type="InterPro" id="IPR023867">
    <property type="entry name" value="Sulphatase_maturase_rSAM"/>
</dbReference>
<reference evidence="7" key="1">
    <citation type="journal article" date="2019" name="Int. J. Syst. Evol. Microbiol.">
        <title>The Global Catalogue of Microorganisms (GCM) 10K type strain sequencing project: providing services to taxonomists for standard genome sequencing and annotation.</title>
        <authorList>
            <consortium name="The Broad Institute Genomics Platform"/>
            <consortium name="The Broad Institute Genome Sequencing Center for Infectious Disease"/>
            <person name="Wu L."/>
            <person name="Ma J."/>
        </authorList>
    </citation>
    <scope>NUCLEOTIDE SEQUENCE [LARGE SCALE GENOMIC DNA]</scope>
    <source>
        <strain evidence="7">JCM 9458</strain>
    </source>
</reference>
<keyword evidence="3" id="KW-0408">Iron</keyword>
<keyword evidence="4" id="KW-0411">Iron-sulfur</keyword>
<keyword evidence="7" id="KW-1185">Reference proteome</keyword>
<dbReference type="InterPro" id="IPR007197">
    <property type="entry name" value="rSAM"/>
</dbReference>
<name>A0ABP6SUM5_9ACTN</name>
<organism evidence="6 7">
    <name type="scientific">Cryptosporangium minutisporangium</name>
    <dbReference type="NCBI Taxonomy" id="113569"/>
    <lineage>
        <taxon>Bacteria</taxon>
        <taxon>Bacillati</taxon>
        <taxon>Actinomycetota</taxon>
        <taxon>Actinomycetes</taxon>
        <taxon>Cryptosporangiales</taxon>
        <taxon>Cryptosporangiaceae</taxon>
        <taxon>Cryptosporangium</taxon>
    </lineage>
</organism>
<accession>A0ABP6SUM5</accession>
<evidence type="ECO:0000256" key="3">
    <source>
        <dbReference type="ARBA" id="ARBA00023004"/>
    </source>
</evidence>
<comment type="caution">
    <text evidence="6">The sequence shown here is derived from an EMBL/GenBank/DDBJ whole genome shotgun (WGS) entry which is preliminary data.</text>
</comment>
<evidence type="ECO:0000256" key="2">
    <source>
        <dbReference type="ARBA" id="ARBA00022723"/>
    </source>
</evidence>
<dbReference type="InterPro" id="IPR058240">
    <property type="entry name" value="rSAM_sf"/>
</dbReference>
<evidence type="ECO:0000256" key="4">
    <source>
        <dbReference type="ARBA" id="ARBA00023014"/>
    </source>
</evidence>
<keyword evidence="1" id="KW-0949">S-adenosyl-L-methionine</keyword>
<evidence type="ECO:0000313" key="7">
    <source>
        <dbReference type="Proteomes" id="UP001501676"/>
    </source>
</evidence>
<dbReference type="SFLD" id="SFLDG01072">
    <property type="entry name" value="dehydrogenase_like"/>
    <property type="match status" value="1"/>
</dbReference>
<dbReference type="SFLD" id="SFLDG01386">
    <property type="entry name" value="main_SPASM_domain-containing"/>
    <property type="match status" value="1"/>
</dbReference>
<dbReference type="SUPFAM" id="SSF102114">
    <property type="entry name" value="Radical SAM enzymes"/>
    <property type="match status" value="1"/>
</dbReference>
<dbReference type="PANTHER" id="PTHR43273:SF8">
    <property type="entry name" value="RADICAL SAM DOMAIN PROTEIN"/>
    <property type="match status" value="1"/>
</dbReference>
<dbReference type="Pfam" id="PF04055">
    <property type="entry name" value="Radical_SAM"/>
    <property type="match status" value="1"/>
</dbReference>
<gene>
    <name evidence="6" type="ORF">GCM10020369_21500</name>
</gene>
<sequence length="414" mass="45642">MAVIESAQAPPHSAGEWPMDSLDVAGRIRAGWTPLPFQEFVVKVHSRCNLACDYCYMYEMADQSWRAQPAVMPDRVMGHVCDRIGEHVAAHDLRAVHVVLHGGEPLLAGRAAIRRFARLARAAVGSARLEIGVQTNGILLSPEFLDLFAEYGIRVGVSLDGGQDGQDRHRRYASGRGSYDRVAEGLRRLTSDAYRPLFSGLLCTIDVANDPLATYRELASWEPPKVDFLLPHGNWATPPPGRTPDPAATPYADWLIPIFEQWYGGGDPTTPVRLFTAIIRLLLGRTAVTEHVGLSAIRLLVIETDGTLQQVDTLKSTYSGAPETGLNVIDNTFDEALVHPSIVARQIGVEALGATCRSCSLRDVCGGGDYTHRYREHSGFRHRSVYCPDLMRLITHIKSRVETDLRAARRETPS</sequence>
<keyword evidence="2" id="KW-0479">Metal-binding</keyword>
<dbReference type="InterPro" id="IPR026335">
    <property type="entry name" value="rSAM_SPASM_FxsB"/>
</dbReference>